<dbReference type="InterPro" id="IPR024047">
    <property type="entry name" value="MM3350-like_sf"/>
</dbReference>
<dbReference type="InterPro" id="IPR053864">
    <property type="entry name" value="DUF6933"/>
</dbReference>
<accession>A0A514LEV1</accession>
<reference evidence="4" key="1">
    <citation type="submission" date="2019-01" db="EMBL/GenBank/DDBJ databases">
        <title>Genomic analysis of Salicibibacter sp. NKC3-5.</title>
        <authorList>
            <person name="Oh Y.J."/>
        </authorList>
    </citation>
    <scope>NUCLEOTIDE SEQUENCE [LARGE SCALE GENOMIC DNA]</scope>
    <source>
        <strain evidence="4">NKC3-5</strain>
    </source>
</reference>
<dbReference type="EMBL" id="CP035485">
    <property type="protein sequence ID" value="QDI90387.1"/>
    <property type="molecule type" value="Genomic_DNA"/>
</dbReference>
<dbReference type="PANTHER" id="PTHR41878">
    <property type="entry name" value="LEXA REPRESSOR-RELATED"/>
    <property type="match status" value="1"/>
</dbReference>
<evidence type="ECO:0000259" key="1">
    <source>
        <dbReference type="Pfam" id="PF07929"/>
    </source>
</evidence>
<dbReference type="Pfam" id="PF07929">
    <property type="entry name" value="PRiA4_ORF3"/>
    <property type="match status" value="1"/>
</dbReference>
<gene>
    <name evidence="3" type="ORF">EPH95_03660</name>
</gene>
<sequence length="359" mass="41312">MLIQCTKKLLDQLHEKPEADVDHASPLFSWHANVITVNRRKAVVVVNDNNRYVVVLYGLKAKDFRKLNELIVHAIRQTFREEGIKDDVIEQYLETAGAVTFSKTKNRTTVARLNKASEMVQVFDDLLQHESFYQTEIGMRVSRHLVTDGDKGYITPNEEMYKDLETFSGGPIISSQAAVLMVTLELENHEVLRKIIVPANITFDKVHMVMQRAFGWKNMHLHEFYILGKEGQPIVNLVGDNEALAYEDDLPVRLEDGTKLSECLPATMKYVYDYGDDWVHRIEIEKVITDYDKNYPVCLEAHGNAPPEDVGGEGGYEEFLDVIADERHPDHEEMKAWGRMQGYQDVNIKEINFDLKRRL</sequence>
<dbReference type="Gene3D" id="3.10.290.30">
    <property type="entry name" value="MM3350-like"/>
    <property type="match status" value="1"/>
</dbReference>
<protein>
    <submittedName>
        <fullName evidence="3">Plasmid pRiA4b ORF-3 family protein</fullName>
    </submittedName>
</protein>
<dbReference type="AlphaFoldDB" id="A0A514LEV1"/>
<organism evidence="3 4">
    <name type="scientific">Salicibibacter halophilus</name>
    <dbReference type="NCBI Taxonomy" id="2502791"/>
    <lineage>
        <taxon>Bacteria</taxon>
        <taxon>Bacillati</taxon>
        <taxon>Bacillota</taxon>
        <taxon>Bacilli</taxon>
        <taxon>Bacillales</taxon>
        <taxon>Bacillaceae</taxon>
        <taxon>Salicibibacter</taxon>
    </lineage>
</organism>
<evidence type="ECO:0000313" key="3">
    <source>
        <dbReference type="EMBL" id="QDI90387.1"/>
    </source>
</evidence>
<name>A0A514LEV1_9BACI</name>
<evidence type="ECO:0000259" key="2">
    <source>
        <dbReference type="Pfam" id="PF22016"/>
    </source>
</evidence>
<dbReference type="RefSeq" id="WP_142087455.1">
    <property type="nucleotide sequence ID" value="NZ_CP035485.1"/>
</dbReference>
<dbReference type="KEGG" id="sale:EPH95_03660"/>
<proteinExistence type="predicted"/>
<dbReference type="InterPro" id="IPR012912">
    <property type="entry name" value="Plasmid_pRiA4b_Orf3-like"/>
</dbReference>
<dbReference type="SUPFAM" id="SSF159941">
    <property type="entry name" value="MM3350-like"/>
    <property type="match status" value="1"/>
</dbReference>
<keyword evidence="4" id="KW-1185">Reference proteome</keyword>
<feature type="domain" description="DUF6933" evidence="2">
    <location>
        <begin position="2"/>
        <end position="159"/>
    </location>
</feature>
<feature type="domain" description="Plasmid pRiA4b Orf3-like" evidence="1">
    <location>
        <begin position="177"/>
        <end position="343"/>
    </location>
</feature>
<evidence type="ECO:0000313" key="4">
    <source>
        <dbReference type="Proteomes" id="UP000319756"/>
    </source>
</evidence>
<dbReference type="OrthoDB" id="9801392at2"/>
<dbReference type="PANTHER" id="PTHR41878:SF1">
    <property type="entry name" value="TNPR PROTEIN"/>
    <property type="match status" value="1"/>
</dbReference>
<dbReference type="Proteomes" id="UP000319756">
    <property type="component" value="Chromosome"/>
</dbReference>
<dbReference type="Pfam" id="PF22016">
    <property type="entry name" value="DUF6933"/>
    <property type="match status" value="1"/>
</dbReference>